<proteinExistence type="predicted"/>
<dbReference type="CDD" id="cd04301">
    <property type="entry name" value="NAT_SF"/>
    <property type="match status" value="1"/>
</dbReference>
<dbReference type="PANTHER" id="PTHR13947">
    <property type="entry name" value="GNAT FAMILY N-ACETYLTRANSFERASE"/>
    <property type="match status" value="1"/>
</dbReference>
<dbReference type="InterPro" id="IPR016181">
    <property type="entry name" value="Acyl_CoA_acyltransferase"/>
</dbReference>
<name>A0ABU6PTD0_9BACL</name>
<dbReference type="EC" id="2.3.1.-" evidence="3"/>
<dbReference type="InterPro" id="IPR050769">
    <property type="entry name" value="NAT_camello-type"/>
</dbReference>
<dbReference type="InterPro" id="IPR000182">
    <property type="entry name" value="GNAT_dom"/>
</dbReference>
<dbReference type="SUPFAM" id="SSF55729">
    <property type="entry name" value="Acyl-CoA N-acyltransferases (Nat)"/>
    <property type="match status" value="1"/>
</dbReference>
<dbReference type="EMBL" id="JARTLD010000023">
    <property type="protein sequence ID" value="MED5017373.1"/>
    <property type="molecule type" value="Genomic_DNA"/>
</dbReference>
<sequence length="187" mass="21410">MKPIHTYTQKEQSELGEFGYSADSKYSVTKFEAEERTVINIALVSLESTYHKIYVNSDDDFKNYSKIAPQGYSLGAYLGSRLVGVVIAEESTWNNTLLIWHIQVAEEFQRLRIGKRLMNELVCLAQKNNIRAINLETQSTNVNAIRFYRTCGFEIEGIDLSHYTNHDVSDGEVAIFMKRKIADTKLQ</sequence>
<feature type="domain" description="N-acetyltransferase" evidence="2">
    <location>
        <begin position="33"/>
        <end position="182"/>
    </location>
</feature>
<keyword evidence="4" id="KW-1185">Reference proteome</keyword>
<keyword evidence="3" id="KW-0012">Acyltransferase</keyword>
<organism evidence="3 4">
    <name type="scientific">Paenibacillus chibensis</name>
    <dbReference type="NCBI Taxonomy" id="59846"/>
    <lineage>
        <taxon>Bacteria</taxon>
        <taxon>Bacillati</taxon>
        <taxon>Bacillota</taxon>
        <taxon>Bacilli</taxon>
        <taxon>Bacillales</taxon>
        <taxon>Paenibacillaceae</taxon>
        <taxon>Paenibacillus</taxon>
    </lineage>
</organism>
<dbReference type="PROSITE" id="PS51186">
    <property type="entry name" value="GNAT"/>
    <property type="match status" value="1"/>
</dbReference>
<gene>
    <name evidence="3" type="ORF">P9847_08630</name>
</gene>
<dbReference type="Proteomes" id="UP001343257">
    <property type="component" value="Unassembled WGS sequence"/>
</dbReference>
<keyword evidence="1 3" id="KW-0808">Transferase</keyword>
<dbReference type="RefSeq" id="WP_328277024.1">
    <property type="nucleotide sequence ID" value="NZ_JARTLD010000023.1"/>
</dbReference>
<accession>A0ABU6PTD0</accession>
<dbReference type="GO" id="GO:0016746">
    <property type="term" value="F:acyltransferase activity"/>
    <property type="evidence" value="ECO:0007669"/>
    <property type="project" value="UniProtKB-KW"/>
</dbReference>
<dbReference type="PANTHER" id="PTHR13947:SF37">
    <property type="entry name" value="LD18367P"/>
    <property type="match status" value="1"/>
</dbReference>
<dbReference type="Pfam" id="PF00583">
    <property type="entry name" value="Acetyltransf_1"/>
    <property type="match status" value="1"/>
</dbReference>
<protein>
    <submittedName>
        <fullName evidence="3">N-acetyltransferase</fullName>
        <ecNumber evidence="3">2.3.1.-</ecNumber>
    </submittedName>
</protein>
<evidence type="ECO:0000313" key="3">
    <source>
        <dbReference type="EMBL" id="MED5017373.1"/>
    </source>
</evidence>
<reference evidence="3 4" key="1">
    <citation type="submission" date="2023-03" db="EMBL/GenBank/DDBJ databases">
        <title>Bacillus Genome Sequencing.</title>
        <authorList>
            <person name="Dunlap C."/>
        </authorList>
    </citation>
    <scope>NUCLEOTIDE SEQUENCE [LARGE SCALE GENOMIC DNA]</scope>
    <source>
        <strain evidence="3 4">NRS-52</strain>
    </source>
</reference>
<comment type="caution">
    <text evidence="3">The sequence shown here is derived from an EMBL/GenBank/DDBJ whole genome shotgun (WGS) entry which is preliminary data.</text>
</comment>
<evidence type="ECO:0000313" key="4">
    <source>
        <dbReference type="Proteomes" id="UP001343257"/>
    </source>
</evidence>
<evidence type="ECO:0000256" key="1">
    <source>
        <dbReference type="ARBA" id="ARBA00022679"/>
    </source>
</evidence>
<dbReference type="Gene3D" id="3.40.630.30">
    <property type="match status" value="1"/>
</dbReference>
<evidence type="ECO:0000259" key="2">
    <source>
        <dbReference type="PROSITE" id="PS51186"/>
    </source>
</evidence>